<proteinExistence type="predicted"/>
<organism evidence="3 4">
    <name type="scientific">Sphaerisporangium melleum</name>
    <dbReference type="NCBI Taxonomy" id="321316"/>
    <lineage>
        <taxon>Bacteria</taxon>
        <taxon>Bacillati</taxon>
        <taxon>Actinomycetota</taxon>
        <taxon>Actinomycetes</taxon>
        <taxon>Streptosporangiales</taxon>
        <taxon>Streptosporangiaceae</taxon>
        <taxon>Sphaerisporangium</taxon>
    </lineage>
</organism>
<dbReference type="InterPro" id="IPR036866">
    <property type="entry name" value="RibonucZ/Hydroxyglut_hydro"/>
</dbReference>
<dbReference type="GO" id="GO:0006749">
    <property type="term" value="P:glutathione metabolic process"/>
    <property type="evidence" value="ECO:0007669"/>
    <property type="project" value="InterPro"/>
</dbReference>
<name>A0A917R7D8_9ACTN</name>
<dbReference type="GO" id="GO:0070813">
    <property type="term" value="P:hydrogen sulfide metabolic process"/>
    <property type="evidence" value="ECO:0007669"/>
    <property type="project" value="TreeGrafter"/>
</dbReference>
<dbReference type="SMART" id="SM00849">
    <property type="entry name" value="Lactamase_B"/>
    <property type="match status" value="1"/>
</dbReference>
<dbReference type="GO" id="GO:0046872">
    <property type="term" value="F:metal ion binding"/>
    <property type="evidence" value="ECO:0007669"/>
    <property type="project" value="UniProtKB-KW"/>
</dbReference>
<accession>A0A917R7D8</accession>
<dbReference type="InterPro" id="IPR036873">
    <property type="entry name" value="Rhodanese-like_dom_sf"/>
</dbReference>
<dbReference type="Pfam" id="PF00753">
    <property type="entry name" value="Lactamase_B"/>
    <property type="match status" value="1"/>
</dbReference>
<dbReference type="PROSITE" id="PS50206">
    <property type="entry name" value="RHODANESE_3"/>
    <property type="match status" value="1"/>
</dbReference>
<comment type="caution">
    <text evidence="3">The sequence shown here is derived from an EMBL/GenBank/DDBJ whole genome shotgun (WGS) entry which is preliminary data.</text>
</comment>
<dbReference type="InterPro" id="IPR001763">
    <property type="entry name" value="Rhodanese-like_dom"/>
</dbReference>
<dbReference type="RefSeq" id="WP_189164583.1">
    <property type="nucleotide sequence ID" value="NZ_BMNT01000021.1"/>
</dbReference>
<dbReference type="GO" id="GO:0050313">
    <property type="term" value="F:sulfur dioxygenase activity"/>
    <property type="evidence" value="ECO:0007669"/>
    <property type="project" value="InterPro"/>
</dbReference>
<evidence type="ECO:0000259" key="2">
    <source>
        <dbReference type="PROSITE" id="PS50206"/>
    </source>
</evidence>
<keyword evidence="1" id="KW-0479">Metal-binding</keyword>
<gene>
    <name evidence="3" type="ORF">GCM10007964_40510</name>
</gene>
<dbReference type="InterPro" id="IPR001279">
    <property type="entry name" value="Metallo-B-lactamas"/>
</dbReference>
<dbReference type="Gene3D" id="3.60.15.10">
    <property type="entry name" value="Ribonuclease Z/Hydroxyacylglutathione hydrolase-like"/>
    <property type="match status" value="1"/>
</dbReference>
<sequence>MDVVSFRTPGLGDQTYLLIHEGKGVLVDPQRDIGRFLDAAAERDVDLRFVLETHLHNDYLSGGEQAALRTGAELIMPAAAAPAYRHTPAFHLEDIDGGAGLTVRPVHTPGHTPEHTSYLVLIGGEPVALFSGGSLLVASAGRPDLLGPERARSLARLQHISLRRLAALPPEVALYPTHGEGSFCTATGAGRLTSTIGAELAHNALLSIDDPEKFADALLTAPMPIPAFYRHMGPANTLGVPPMPPVHVPELDAVPEGNQVLDIRPRQAQARGMLPGSLGIELDDDFGSWTGWLLPHAEPITLVAEPGQDVAAAVTQLAQIGVDTVRGVVRHLGEAATQTYELLELDAFVERLARPGAQLLDVRMPSEREQARLEGAVERFLPDLFTQGVPTELDSARPVLVVCASGRRSSIAAGLLAREGYRASVLTGTGAAELAVELGGEHAA</sequence>
<protein>
    <submittedName>
        <fullName evidence="3">MBL fold metallo-hydrolase</fullName>
    </submittedName>
</protein>
<feature type="domain" description="Rhodanese" evidence="2">
    <location>
        <begin position="353"/>
        <end position="438"/>
    </location>
</feature>
<dbReference type="CDD" id="cd07724">
    <property type="entry name" value="POD-like_MBL-fold"/>
    <property type="match status" value="1"/>
</dbReference>
<dbReference type="Pfam" id="PF00581">
    <property type="entry name" value="Rhodanese"/>
    <property type="match status" value="1"/>
</dbReference>
<evidence type="ECO:0000313" key="3">
    <source>
        <dbReference type="EMBL" id="GGK94036.1"/>
    </source>
</evidence>
<dbReference type="SUPFAM" id="SSF56281">
    <property type="entry name" value="Metallo-hydrolase/oxidoreductase"/>
    <property type="match status" value="1"/>
</dbReference>
<dbReference type="PANTHER" id="PTHR43084:SF1">
    <property type="entry name" value="PERSULFIDE DIOXYGENASE ETHE1, MITOCHONDRIAL"/>
    <property type="match status" value="1"/>
</dbReference>
<reference evidence="3" key="2">
    <citation type="submission" date="2020-09" db="EMBL/GenBank/DDBJ databases">
        <authorList>
            <person name="Sun Q."/>
            <person name="Ohkuma M."/>
        </authorList>
    </citation>
    <scope>NUCLEOTIDE SEQUENCE</scope>
    <source>
        <strain evidence="3">JCM 13064</strain>
    </source>
</reference>
<dbReference type="EMBL" id="BMNT01000021">
    <property type="protein sequence ID" value="GGK94036.1"/>
    <property type="molecule type" value="Genomic_DNA"/>
</dbReference>
<dbReference type="SUPFAM" id="SSF52821">
    <property type="entry name" value="Rhodanese/Cell cycle control phosphatase"/>
    <property type="match status" value="2"/>
</dbReference>
<dbReference type="PANTHER" id="PTHR43084">
    <property type="entry name" value="PERSULFIDE DIOXYGENASE ETHE1"/>
    <property type="match status" value="1"/>
</dbReference>
<keyword evidence="4" id="KW-1185">Reference proteome</keyword>
<dbReference type="InterPro" id="IPR044528">
    <property type="entry name" value="POD-like_MBL-fold"/>
</dbReference>
<dbReference type="CDD" id="cd00158">
    <property type="entry name" value="RHOD"/>
    <property type="match status" value="1"/>
</dbReference>
<dbReference type="InterPro" id="IPR051682">
    <property type="entry name" value="Mito_Persulfide_Diox"/>
</dbReference>
<reference evidence="3" key="1">
    <citation type="journal article" date="2014" name="Int. J. Syst. Evol. Microbiol.">
        <title>Complete genome sequence of Corynebacterium casei LMG S-19264T (=DSM 44701T), isolated from a smear-ripened cheese.</title>
        <authorList>
            <consortium name="US DOE Joint Genome Institute (JGI-PGF)"/>
            <person name="Walter F."/>
            <person name="Albersmeier A."/>
            <person name="Kalinowski J."/>
            <person name="Ruckert C."/>
        </authorList>
    </citation>
    <scope>NUCLEOTIDE SEQUENCE</scope>
    <source>
        <strain evidence="3">JCM 13064</strain>
    </source>
</reference>
<dbReference type="SMART" id="SM00450">
    <property type="entry name" value="RHOD"/>
    <property type="match status" value="1"/>
</dbReference>
<dbReference type="Gene3D" id="3.40.250.10">
    <property type="entry name" value="Rhodanese-like domain"/>
    <property type="match status" value="2"/>
</dbReference>
<dbReference type="AlphaFoldDB" id="A0A917R7D8"/>
<evidence type="ECO:0000313" key="4">
    <source>
        <dbReference type="Proteomes" id="UP000645217"/>
    </source>
</evidence>
<dbReference type="Proteomes" id="UP000645217">
    <property type="component" value="Unassembled WGS sequence"/>
</dbReference>
<evidence type="ECO:0000256" key="1">
    <source>
        <dbReference type="ARBA" id="ARBA00022723"/>
    </source>
</evidence>